<evidence type="ECO:0000313" key="2">
    <source>
        <dbReference type="Proteomes" id="UP000324222"/>
    </source>
</evidence>
<gene>
    <name evidence="1" type="ORF">E2C01_025132</name>
</gene>
<organism evidence="1 2">
    <name type="scientific">Portunus trituberculatus</name>
    <name type="common">Swimming crab</name>
    <name type="synonym">Neptunus trituberculatus</name>
    <dbReference type="NCBI Taxonomy" id="210409"/>
    <lineage>
        <taxon>Eukaryota</taxon>
        <taxon>Metazoa</taxon>
        <taxon>Ecdysozoa</taxon>
        <taxon>Arthropoda</taxon>
        <taxon>Crustacea</taxon>
        <taxon>Multicrustacea</taxon>
        <taxon>Malacostraca</taxon>
        <taxon>Eumalacostraca</taxon>
        <taxon>Eucarida</taxon>
        <taxon>Decapoda</taxon>
        <taxon>Pleocyemata</taxon>
        <taxon>Brachyura</taxon>
        <taxon>Eubrachyura</taxon>
        <taxon>Portunoidea</taxon>
        <taxon>Portunidae</taxon>
        <taxon>Portuninae</taxon>
        <taxon>Portunus</taxon>
    </lineage>
</organism>
<protein>
    <submittedName>
        <fullName evidence="1">Uncharacterized protein</fullName>
    </submittedName>
</protein>
<accession>A0A5B7ECC3</accession>
<evidence type="ECO:0000313" key="1">
    <source>
        <dbReference type="EMBL" id="MPC31832.1"/>
    </source>
</evidence>
<dbReference type="AlphaFoldDB" id="A0A5B7ECC3"/>
<keyword evidence="2" id="KW-1185">Reference proteome</keyword>
<sequence>MGHELPISWKISISLPGLGDLLGMARFLGPGTTPKLKVSFCSVVTLFTGKQLLAECEARDVCGPSDVRGVLGAEC</sequence>
<comment type="caution">
    <text evidence="1">The sequence shown here is derived from an EMBL/GenBank/DDBJ whole genome shotgun (WGS) entry which is preliminary data.</text>
</comment>
<dbReference type="Proteomes" id="UP000324222">
    <property type="component" value="Unassembled WGS sequence"/>
</dbReference>
<dbReference type="EMBL" id="VSRR010002512">
    <property type="protein sequence ID" value="MPC31832.1"/>
    <property type="molecule type" value="Genomic_DNA"/>
</dbReference>
<proteinExistence type="predicted"/>
<name>A0A5B7ECC3_PORTR</name>
<reference evidence="1 2" key="1">
    <citation type="submission" date="2019-05" db="EMBL/GenBank/DDBJ databases">
        <title>Another draft genome of Portunus trituberculatus and its Hox gene families provides insights of decapod evolution.</title>
        <authorList>
            <person name="Jeong J.-H."/>
            <person name="Song I."/>
            <person name="Kim S."/>
            <person name="Choi T."/>
            <person name="Kim D."/>
            <person name="Ryu S."/>
            <person name="Kim W."/>
        </authorList>
    </citation>
    <scope>NUCLEOTIDE SEQUENCE [LARGE SCALE GENOMIC DNA]</scope>
    <source>
        <tissue evidence="1">Muscle</tissue>
    </source>
</reference>